<dbReference type="Gene3D" id="3.80.10.10">
    <property type="entry name" value="Ribonuclease Inhibitor"/>
    <property type="match status" value="1"/>
</dbReference>
<evidence type="ECO:0000313" key="3">
    <source>
        <dbReference type="Proteomes" id="UP000757232"/>
    </source>
</evidence>
<protein>
    <submittedName>
        <fullName evidence="2">Uncharacterized protein</fullName>
    </submittedName>
</protein>
<dbReference type="Proteomes" id="UP000757232">
    <property type="component" value="Unassembled WGS sequence"/>
</dbReference>
<proteinExistence type="predicted"/>
<keyword evidence="3" id="KW-1185">Reference proteome</keyword>
<accession>A0A9Q5N1U4</accession>
<sequence length="646" mass="71449">MASGHPPSTMQLEEGKQRLKEQEQEATDIQRKIVDAQRALEELIAESTRVISALEDDKRRVESEIKASREFLSPMRRLPDDLLRHVFASSFEDVPCCAWTLAGIRLVTTLNSSPDTIRLWLERSGTRVPLDIEIYLHIPAPQEKRRRVGTPMPPFSPPPITELFFHHGPPTPNPYYVPPPPAPPVNIVPLGMQNAIPNLPPPAAAHSAYADTISHWRTRNQSSLTSSSWGHITMFYLAEQMHRWKRFVFRFDRQFDSMAALRNIVRDAPLLEEFEISSGEPVRSDGDIYPYEWQWLPSTDREIALPNIRSVSLQYVPFKWSSPLIAGNLRALNIRSLSTPNMGTHSSTQMTLDRLLHIISSNPTLEHLSLHFQNAQAAILPLETTRLNYIRSLSIGGAFTLAPLLDALITPSLESLTLNIDREGMEESIQALLARSNSPPISLLSFAYQSQLGMGPYYGEAPPGLTPWGFLVALPHVKTLQIGHTAFDVLLDSLSHVEEDSGAWLAPELEHLALRSCRGHGDSLSKLVALVEARNPPLPGSNLNTAHGAGAGTAGAQLPGMLFNPAPHNALVGGVPAQPPTLPPPPPVIAAAGHPTRLKTLELHDCTHIGEDIVKWLKSRVREVKLSESLIGRAVPRSPSYYPVDM</sequence>
<feature type="compositionally biased region" description="Basic and acidic residues" evidence="1">
    <location>
        <begin position="13"/>
        <end position="26"/>
    </location>
</feature>
<dbReference type="EMBL" id="LNZH02000201">
    <property type="protein sequence ID" value="OCB86475.1"/>
    <property type="molecule type" value="Genomic_DNA"/>
</dbReference>
<reference evidence="2" key="1">
    <citation type="submission" date="2016-06" db="EMBL/GenBank/DDBJ databases">
        <title>Draft Genome sequence of the fungus Inonotus baumii.</title>
        <authorList>
            <person name="Zhu H."/>
            <person name="Lin W."/>
        </authorList>
    </citation>
    <scope>NUCLEOTIDE SEQUENCE</scope>
    <source>
        <strain evidence="2">821</strain>
    </source>
</reference>
<comment type="caution">
    <text evidence="2">The sequence shown here is derived from an EMBL/GenBank/DDBJ whole genome shotgun (WGS) entry which is preliminary data.</text>
</comment>
<feature type="compositionally biased region" description="Polar residues" evidence="1">
    <location>
        <begin position="1"/>
        <end position="11"/>
    </location>
</feature>
<dbReference type="InterPro" id="IPR032675">
    <property type="entry name" value="LRR_dom_sf"/>
</dbReference>
<evidence type="ECO:0000256" key="1">
    <source>
        <dbReference type="SAM" id="MobiDB-lite"/>
    </source>
</evidence>
<gene>
    <name evidence="2" type="ORF">A7U60_g6368</name>
</gene>
<name>A0A9Q5N1U4_SANBA</name>
<feature type="region of interest" description="Disordered" evidence="1">
    <location>
        <begin position="1"/>
        <end position="26"/>
    </location>
</feature>
<dbReference type="SUPFAM" id="SSF52047">
    <property type="entry name" value="RNI-like"/>
    <property type="match status" value="1"/>
</dbReference>
<evidence type="ECO:0000313" key="2">
    <source>
        <dbReference type="EMBL" id="OCB86475.1"/>
    </source>
</evidence>
<dbReference type="AlphaFoldDB" id="A0A9Q5N1U4"/>
<dbReference type="OrthoDB" id="3208947at2759"/>
<organism evidence="2 3">
    <name type="scientific">Sanghuangporus baumii</name>
    <name type="common">Phellinus baumii</name>
    <dbReference type="NCBI Taxonomy" id="108892"/>
    <lineage>
        <taxon>Eukaryota</taxon>
        <taxon>Fungi</taxon>
        <taxon>Dikarya</taxon>
        <taxon>Basidiomycota</taxon>
        <taxon>Agaricomycotina</taxon>
        <taxon>Agaricomycetes</taxon>
        <taxon>Hymenochaetales</taxon>
        <taxon>Hymenochaetaceae</taxon>
        <taxon>Sanghuangporus</taxon>
    </lineage>
</organism>